<evidence type="ECO:0000256" key="1">
    <source>
        <dbReference type="ARBA" id="ARBA00023002"/>
    </source>
</evidence>
<evidence type="ECO:0000256" key="2">
    <source>
        <dbReference type="RuleBase" id="RU365014"/>
    </source>
</evidence>
<comment type="function">
    <text evidence="2">The branched-chain alpha-keto dehydrogenase complex catalyzes the overall conversion of alpha-keto acids to acyl-CoA and CO(2). It contains multiple copies of three enzymatic components: branched-chain alpha-keto acid decarboxylase (E1), lipoamide acyltransferase (E2) and lipoamide dehydrogenase (E3).</text>
</comment>
<evidence type="ECO:0000259" key="4">
    <source>
        <dbReference type="Pfam" id="PF00676"/>
    </source>
</evidence>
<sequence length="440" mass="49613">MLNLARLAWRPAACRPSAHGARRSFASAGVPLSRFVGAQTPYTHECSFYYPHVHDLPAAMPVFRLMDDEGVAVAGGVLPDLDEPTCVRMMETMVSVNEFDKVFFDAQRQGRLSFYFTNRGEEACAVGSCAALKLEDWIWPQYRELGAIFWRGYTYEEAANQCCHNELDMTKGRQLPMHIGSPEKYSMYVKSNLGQQVPAANGAAYFQKLLGKERCAITYFGEGCASEGDIPSALNIAAVHGCPTIFFCRNNGYAISTHTDDQYKSDGIAPRGVAFGMPSIRVDGNDIFAVYAATARAREIAVREGKPTMIEAMSYRINSHSTSDDDSKYRRSESPEAGYDSERDYWEARSPIVRFGKHLIAKGWWSAQREDDLRKVLRKRAITALNDAEKIPQPHPKHLYTDVFDTIPWHLELQQATLKDHLTRYRKHYPDVSDEHINSL</sequence>
<dbReference type="PANTHER" id="PTHR43380">
    <property type="entry name" value="2-OXOISOVALERATE DEHYDROGENASE SUBUNIT ALPHA, MITOCHONDRIAL"/>
    <property type="match status" value="1"/>
</dbReference>
<comment type="caution">
    <text evidence="5">The sequence shown here is derived from an EMBL/GenBank/DDBJ whole genome shotgun (WGS) entry which is preliminary data.</text>
</comment>
<dbReference type="AlphaFoldDB" id="A0AB34IS27"/>
<dbReference type="SUPFAM" id="SSF52518">
    <property type="entry name" value="Thiamin diphosphate-binding fold (THDP-binding)"/>
    <property type="match status" value="1"/>
</dbReference>
<protein>
    <recommendedName>
        <fullName evidence="2">2-oxoisovalerate dehydrogenase subunit alpha</fullName>
        <ecNumber evidence="2">1.2.4.4</ecNumber>
    </recommendedName>
    <alternativeName>
        <fullName evidence="2">Branched-chain alpha-keto acid dehydrogenase E1 component alpha chain</fullName>
    </alternativeName>
</protein>
<dbReference type="InterPro" id="IPR001017">
    <property type="entry name" value="DH_E1"/>
</dbReference>
<dbReference type="InterPro" id="IPR029061">
    <property type="entry name" value="THDP-binding"/>
</dbReference>
<dbReference type="PANTHER" id="PTHR43380:SF1">
    <property type="entry name" value="2-OXOISOVALERATE DEHYDROGENASE SUBUNIT ALPHA, MITOCHONDRIAL"/>
    <property type="match status" value="1"/>
</dbReference>
<dbReference type="FunFam" id="3.40.50.970:FF:000108">
    <property type="entry name" value="2-oxoisovalerate dehydrogenase subunit alpha"/>
    <property type="match status" value="1"/>
</dbReference>
<dbReference type="EC" id="1.2.4.4" evidence="2"/>
<keyword evidence="6" id="KW-1185">Reference proteome</keyword>
<accession>A0AB34IS27</accession>
<name>A0AB34IS27_PRYPA</name>
<comment type="cofactor">
    <cofactor evidence="2">
        <name>thiamine diphosphate</name>
        <dbReference type="ChEBI" id="CHEBI:58937"/>
    </cofactor>
</comment>
<evidence type="ECO:0000313" key="6">
    <source>
        <dbReference type="Proteomes" id="UP001515480"/>
    </source>
</evidence>
<dbReference type="GO" id="GO:0003863">
    <property type="term" value="F:branched-chain 2-oxo acid dehydrogenase activity"/>
    <property type="evidence" value="ECO:0007669"/>
    <property type="project" value="UniProtKB-EC"/>
</dbReference>
<reference evidence="5 6" key="1">
    <citation type="journal article" date="2024" name="Science">
        <title>Giant polyketide synthase enzymes in the biosynthesis of giant marine polyether toxins.</title>
        <authorList>
            <person name="Fallon T.R."/>
            <person name="Shende V.V."/>
            <person name="Wierzbicki I.H."/>
            <person name="Pendleton A.L."/>
            <person name="Watervoot N.F."/>
            <person name="Auber R.P."/>
            <person name="Gonzalez D.J."/>
            <person name="Wisecaver J.H."/>
            <person name="Moore B.S."/>
        </authorList>
    </citation>
    <scope>NUCLEOTIDE SEQUENCE [LARGE SCALE GENOMIC DNA]</scope>
    <source>
        <strain evidence="5 6">12B1</strain>
    </source>
</reference>
<dbReference type="InterPro" id="IPR050771">
    <property type="entry name" value="Alpha-ketoacid_DH_E1_comp"/>
</dbReference>
<comment type="similarity">
    <text evidence="2">Belongs to the BCKDHA family.</text>
</comment>
<keyword evidence="1 2" id="KW-0560">Oxidoreductase</keyword>
<organism evidence="5 6">
    <name type="scientific">Prymnesium parvum</name>
    <name type="common">Toxic golden alga</name>
    <dbReference type="NCBI Taxonomy" id="97485"/>
    <lineage>
        <taxon>Eukaryota</taxon>
        <taxon>Haptista</taxon>
        <taxon>Haptophyta</taxon>
        <taxon>Prymnesiophyceae</taxon>
        <taxon>Prymnesiales</taxon>
        <taxon>Prymnesiaceae</taxon>
        <taxon>Prymnesium</taxon>
    </lineage>
</organism>
<feature type="domain" description="Dehydrogenase E1 component" evidence="4">
    <location>
        <begin position="91"/>
        <end position="397"/>
    </location>
</feature>
<dbReference type="EMBL" id="JBGBPQ010000019">
    <property type="protein sequence ID" value="KAL1504855.1"/>
    <property type="molecule type" value="Genomic_DNA"/>
</dbReference>
<dbReference type="Pfam" id="PF00676">
    <property type="entry name" value="E1_dh"/>
    <property type="match status" value="1"/>
</dbReference>
<dbReference type="CDD" id="cd02000">
    <property type="entry name" value="TPP_E1_PDC_ADC_BCADC"/>
    <property type="match status" value="1"/>
</dbReference>
<gene>
    <name evidence="5" type="ORF">AB1Y20_008625</name>
</gene>
<keyword evidence="2" id="KW-0786">Thiamine pyrophosphate</keyword>
<proteinExistence type="inferred from homology"/>
<feature type="compositionally biased region" description="Basic and acidic residues" evidence="3">
    <location>
        <begin position="322"/>
        <end position="341"/>
    </location>
</feature>
<evidence type="ECO:0000313" key="5">
    <source>
        <dbReference type="EMBL" id="KAL1504855.1"/>
    </source>
</evidence>
<evidence type="ECO:0000256" key="3">
    <source>
        <dbReference type="SAM" id="MobiDB-lite"/>
    </source>
</evidence>
<comment type="catalytic activity">
    <reaction evidence="2">
        <text>N(6)-[(R)-lipoyl]-L-lysyl-[protein] + 3-methyl-2-oxobutanoate + H(+) = N(6)-[(R)-S(8)-2-methylpropanoyldihydrolipoyl]-L-lysyl-[protein] + CO2</text>
        <dbReference type="Rhea" id="RHEA:13457"/>
        <dbReference type="Rhea" id="RHEA-COMP:10474"/>
        <dbReference type="Rhea" id="RHEA-COMP:10497"/>
        <dbReference type="ChEBI" id="CHEBI:11851"/>
        <dbReference type="ChEBI" id="CHEBI:15378"/>
        <dbReference type="ChEBI" id="CHEBI:16526"/>
        <dbReference type="ChEBI" id="CHEBI:83099"/>
        <dbReference type="ChEBI" id="CHEBI:83142"/>
        <dbReference type="EC" id="1.2.4.4"/>
    </reaction>
</comment>
<dbReference type="Proteomes" id="UP001515480">
    <property type="component" value="Unassembled WGS sequence"/>
</dbReference>
<dbReference type="Gene3D" id="3.40.50.970">
    <property type="match status" value="1"/>
</dbReference>
<dbReference type="GO" id="GO:0009083">
    <property type="term" value="P:branched-chain amino acid catabolic process"/>
    <property type="evidence" value="ECO:0007669"/>
    <property type="project" value="TreeGrafter"/>
</dbReference>
<feature type="region of interest" description="Disordered" evidence="3">
    <location>
        <begin position="314"/>
        <end position="341"/>
    </location>
</feature>